<evidence type="ECO:0000256" key="2">
    <source>
        <dbReference type="SAM" id="SignalP"/>
    </source>
</evidence>
<feature type="chain" id="PRO_5042055072" description="Secreted protein" evidence="2">
    <location>
        <begin position="24"/>
        <end position="116"/>
    </location>
</feature>
<proteinExistence type="predicted"/>
<accession>A0AAD6V8F7</accession>
<organism evidence="3 4">
    <name type="scientific">Mycena pura</name>
    <dbReference type="NCBI Taxonomy" id="153505"/>
    <lineage>
        <taxon>Eukaryota</taxon>
        <taxon>Fungi</taxon>
        <taxon>Dikarya</taxon>
        <taxon>Basidiomycota</taxon>
        <taxon>Agaricomycotina</taxon>
        <taxon>Agaricomycetes</taxon>
        <taxon>Agaricomycetidae</taxon>
        <taxon>Agaricales</taxon>
        <taxon>Marasmiineae</taxon>
        <taxon>Mycenaceae</taxon>
        <taxon>Mycena</taxon>
    </lineage>
</organism>
<evidence type="ECO:0008006" key="5">
    <source>
        <dbReference type="Google" id="ProtNLM"/>
    </source>
</evidence>
<name>A0AAD6V8F7_9AGAR</name>
<feature type="region of interest" description="Disordered" evidence="1">
    <location>
        <begin position="75"/>
        <end position="116"/>
    </location>
</feature>
<keyword evidence="4" id="KW-1185">Reference proteome</keyword>
<sequence length="116" mass="12926">MPTQRHLIAHLANILRALGGAVASMCAYRRPRLSIIPAPAAHACLHWWRHSRPTPTYDAAARHPPPVSSNTRIRARLSRTRHTRAAPHRMRNAHDSHADSSLTTSRQPPFPAATRS</sequence>
<evidence type="ECO:0000313" key="4">
    <source>
        <dbReference type="Proteomes" id="UP001219525"/>
    </source>
</evidence>
<gene>
    <name evidence="3" type="ORF">GGX14DRAFT_467043</name>
</gene>
<feature type="signal peptide" evidence="2">
    <location>
        <begin position="1"/>
        <end position="23"/>
    </location>
</feature>
<dbReference type="EMBL" id="JARJCW010000065">
    <property type="protein sequence ID" value="KAJ7199928.1"/>
    <property type="molecule type" value="Genomic_DNA"/>
</dbReference>
<feature type="compositionally biased region" description="Basic residues" evidence="1">
    <location>
        <begin position="75"/>
        <end position="91"/>
    </location>
</feature>
<comment type="caution">
    <text evidence="3">The sequence shown here is derived from an EMBL/GenBank/DDBJ whole genome shotgun (WGS) entry which is preliminary data.</text>
</comment>
<evidence type="ECO:0000313" key="3">
    <source>
        <dbReference type="EMBL" id="KAJ7199928.1"/>
    </source>
</evidence>
<evidence type="ECO:0000256" key="1">
    <source>
        <dbReference type="SAM" id="MobiDB-lite"/>
    </source>
</evidence>
<dbReference type="Proteomes" id="UP001219525">
    <property type="component" value="Unassembled WGS sequence"/>
</dbReference>
<reference evidence="3" key="1">
    <citation type="submission" date="2023-03" db="EMBL/GenBank/DDBJ databases">
        <title>Massive genome expansion in bonnet fungi (Mycena s.s.) driven by repeated elements and novel gene families across ecological guilds.</title>
        <authorList>
            <consortium name="Lawrence Berkeley National Laboratory"/>
            <person name="Harder C.B."/>
            <person name="Miyauchi S."/>
            <person name="Viragh M."/>
            <person name="Kuo A."/>
            <person name="Thoen E."/>
            <person name="Andreopoulos B."/>
            <person name="Lu D."/>
            <person name="Skrede I."/>
            <person name="Drula E."/>
            <person name="Henrissat B."/>
            <person name="Morin E."/>
            <person name="Kohler A."/>
            <person name="Barry K."/>
            <person name="LaButti K."/>
            <person name="Morin E."/>
            <person name="Salamov A."/>
            <person name="Lipzen A."/>
            <person name="Mereny Z."/>
            <person name="Hegedus B."/>
            <person name="Baldrian P."/>
            <person name="Stursova M."/>
            <person name="Weitz H."/>
            <person name="Taylor A."/>
            <person name="Grigoriev I.V."/>
            <person name="Nagy L.G."/>
            <person name="Martin F."/>
            <person name="Kauserud H."/>
        </authorList>
    </citation>
    <scope>NUCLEOTIDE SEQUENCE</scope>
    <source>
        <strain evidence="3">9144</strain>
    </source>
</reference>
<dbReference type="AlphaFoldDB" id="A0AAD6V8F7"/>
<keyword evidence="2" id="KW-0732">Signal</keyword>
<protein>
    <recommendedName>
        <fullName evidence="5">Secreted protein</fullName>
    </recommendedName>
</protein>